<evidence type="ECO:0000313" key="3">
    <source>
        <dbReference type="Proteomes" id="UP001152607"/>
    </source>
</evidence>
<keyword evidence="1" id="KW-0732">Signal</keyword>
<dbReference type="AlphaFoldDB" id="A0A9W4XMB3"/>
<feature type="signal peptide" evidence="1">
    <location>
        <begin position="1"/>
        <end position="21"/>
    </location>
</feature>
<dbReference type="EMBL" id="CAOQHR010000004">
    <property type="protein sequence ID" value="CAI6333755.1"/>
    <property type="molecule type" value="Genomic_DNA"/>
</dbReference>
<dbReference type="Proteomes" id="UP001152607">
    <property type="component" value="Unassembled WGS sequence"/>
</dbReference>
<reference evidence="2" key="1">
    <citation type="submission" date="2023-01" db="EMBL/GenBank/DDBJ databases">
        <authorList>
            <person name="Van Ghelder C."/>
            <person name="Rancurel C."/>
        </authorList>
    </citation>
    <scope>NUCLEOTIDE SEQUENCE</scope>
    <source>
        <strain evidence="2">CNCM I-4278</strain>
    </source>
</reference>
<gene>
    <name evidence="2" type="ORF">PDIGIT_LOCUS6804</name>
</gene>
<keyword evidence="3" id="KW-1185">Reference proteome</keyword>
<name>A0A9W4XMB3_9PLEO</name>
<accession>A0A9W4XMB3</accession>
<proteinExistence type="predicted"/>
<evidence type="ECO:0000256" key="1">
    <source>
        <dbReference type="SAM" id="SignalP"/>
    </source>
</evidence>
<comment type="caution">
    <text evidence="2">The sequence shown here is derived from an EMBL/GenBank/DDBJ whole genome shotgun (WGS) entry which is preliminary data.</text>
</comment>
<organism evidence="2 3">
    <name type="scientific">Periconia digitata</name>
    <dbReference type="NCBI Taxonomy" id="1303443"/>
    <lineage>
        <taxon>Eukaryota</taxon>
        <taxon>Fungi</taxon>
        <taxon>Dikarya</taxon>
        <taxon>Ascomycota</taxon>
        <taxon>Pezizomycotina</taxon>
        <taxon>Dothideomycetes</taxon>
        <taxon>Pleosporomycetidae</taxon>
        <taxon>Pleosporales</taxon>
        <taxon>Massarineae</taxon>
        <taxon>Periconiaceae</taxon>
        <taxon>Periconia</taxon>
    </lineage>
</organism>
<sequence length="81" mass="9370">MEIAWDFFFFCTLWRLRSGAGSTVAYFIDDRRLHSGIRRCCSFKLRFKFVEDINGSLLRRRVVTCSTSLPTARCVCGDHGI</sequence>
<evidence type="ECO:0008006" key="4">
    <source>
        <dbReference type="Google" id="ProtNLM"/>
    </source>
</evidence>
<feature type="chain" id="PRO_5040826114" description="Secreted protein" evidence="1">
    <location>
        <begin position="22"/>
        <end position="81"/>
    </location>
</feature>
<evidence type="ECO:0000313" key="2">
    <source>
        <dbReference type="EMBL" id="CAI6333755.1"/>
    </source>
</evidence>
<protein>
    <recommendedName>
        <fullName evidence="4">Secreted protein</fullName>
    </recommendedName>
</protein>